<sequence length="98" mass="10766">MPMPMPTPMRSPTQVVEIKAGGTRLKFFLIFPTGMEGLSRKRPIEISVSDLESTGTLQGVEPATLKMGLCDKKKAKGKGRDLSLRVSDLFNAREMDVV</sequence>
<dbReference type="Proteomes" id="UP000297229">
    <property type="component" value="Unassembled WGS sequence"/>
</dbReference>
<gene>
    <name evidence="1" type="ORF">BELL_0073g00020</name>
</gene>
<protein>
    <submittedName>
        <fullName evidence="1">Uncharacterized protein</fullName>
    </submittedName>
</protein>
<proteinExistence type="predicted"/>
<name>A0A4Z1JXH9_9HELO</name>
<accession>A0A4Z1JXH9</accession>
<evidence type="ECO:0000313" key="1">
    <source>
        <dbReference type="EMBL" id="TGO78238.1"/>
    </source>
</evidence>
<comment type="caution">
    <text evidence="1">The sequence shown here is derived from an EMBL/GenBank/DDBJ whole genome shotgun (WGS) entry which is preliminary data.</text>
</comment>
<reference evidence="1 2" key="1">
    <citation type="submission" date="2017-12" db="EMBL/GenBank/DDBJ databases">
        <title>Comparative genomics of Botrytis spp.</title>
        <authorList>
            <person name="Valero-Jimenez C.A."/>
            <person name="Tapia P."/>
            <person name="Veloso J."/>
            <person name="Silva-Moreno E."/>
            <person name="Staats M."/>
            <person name="Valdes J.H."/>
            <person name="Van Kan J.A.L."/>
        </authorList>
    </citation>
    <scope>NUCLEOTIDE SEQUENCE [LARGE SCALE GENOMIC DNA]</scope>
    <source>
        <strain evidence="1 2">Be9601</strain>
    </source>
</reference>
<keyword evidence="2" id="KW-1185">Reference proteome</keyword>
<evidence type="ECO:0000313" key="2">
    <source>
        <dbReference type="Proteomes" id="UP000297229"/>
    </source>
</evidence>
<organism evidence="1 2">
    <name type="scientific">Botrytis elliptica</name>
    <dbReference type="NCBI Taxonomy" id="278938"/>
    <lineage>
        <taxon>Eukaryota</taxon>
        <taxon>Fungi</taxon>
        <taxon>Dikarya</taxon>
        <taxon>Ascomycota</taxon>
        <taxon>Pezizomycotina</taxon>
        <taxon>Leotiomycetes</taxon>
        <taxon>Helotiales</taxon>
        <taxon>Sclerotiniaceae</taxon>
        <taxon>Botrytis</taxon>
    </lineage>
</organism>
<dbReference type="EMBL" id="PQXM01000073">
    <property type="protein sequence ID" value="TGO78238.1"/>
    <property type="molecule type" value="Genomic_DNA"/>
</dbReference>
<dbReference type="AlphaFoldDB" id="A0A4Z1JXH9"/>